<reference evidence="4" key="1">
    <citation type="submission" date="2016-11" db="EMBL/GenBank/DDBJ databases">
        <authorList>
            <person name="Varghese N."/>
            <person name="Submissions S."/>
        </authorList>
    </citation>
    <scope>NUCLEOTIDE SEQUENCE [LARGE SCALE GENOMIC DNA]</scope>
    <source>
        <strain evidence="4">DSM 8595</strain>
    </source>
</reference>
<keyword evidence="1" id="KW-1133">Transmembrane helix</keyword>
<keyword evidence="4" id="KW-1185">Reference proteome</keyword>
<proteinExistence type="predicted"/>
<dbReference type="EMBL" id="FSRJ01000001">
    <property type="protein sequence ID" value="SIN71080.1"/>
    <property type="molecule type" value="Genomic_DNA"/>
</dbReference>
<evidence type="ECO:0000313" key="4">
    <source>
        <dbReference type="Proteomes" id="UP000184699"/>
    </source>
</evidence>
<dbReference type="STRING" id="232089.SAMN05443544_0342"/>
<protein>
    <submittedName>
        <fullName evidence="3">Septum formation</fullName>
    </submittedName>
</protein>
<dbReference type="InterPro" id="IPR026004">
    <property type="entry name" value="Septum_form"/>
</dbReference>
<dbReference type="Pfam" id="PF13845">
    <property type="entry name" value="Septum_form"/>
    <property type="match status" value="1"/>
</dbReference>
<name>A0A1N6DJY8_9MICO</name>
<evidence type="ECO:0000256" key="1">
    <source>
        <dbReference type="SAM" id="Phobius"/>
    </source>
</evidence>
<keyword evidence="1" id="KW-0812">Transmembrane</keyword>
<feature type="domain" description="Septum formation-related" evidence="2">
    <location>
        <begin position="103"/>
        <end position="197"/>
    </location>
</feature>
<evidence type="ECO:0000259" key="2">
    <source>
        <dbReference type="Pfam" id="PF13845"/>
    </source>
</evidence>
<keyword evidence="1" id="KW-0472">Membrane</keyword>
<feature type="transmembrane region" description="Helical" evidence="1">
    <location>
        <begin position="50"/>
        <end position="73"/>
    </location>
</feature>
<gene>
    <name evidence="3" type="ORF">SAMN05443544_0342</name>
</gene>
<dbReference type="Proteomes" id="UP000184699">
    <property type="component" value="Unassembled WGS sequence"/>
</dbReference>
<accession>A0A1N6DJY8</accession>
<sequence length="212" mass="22685">MSRAPARLTSKSTGWGGGAGRSTRALAVILTRIERPYPLNTTMRRTLTRALVSVAAAAVVIPLSGCGLISNLAGGSAPQPERDETTQEIVEEGDADVFALMVGDCMNEVSEEVVSEVPVVPCDQPHDEEVFFDLTLEGDVYPGDDAIQSQSDDACLAQFEPFVGTAYDVSTLAFYAYRPSQDSWEQMDDRVVSCVIYDPAGQVTGTLEGAAR</sequence>
<organism evidence="3 4">
    <name type="scientific">Agromyces cerinus subsp. cerinus</name>
    <dbReference type="NCBI Taxonomy" id="232089"/>
    <lineage>
        <taxon>Bacteria</taxon>
        <taxon>Bacillati</taxon>
        <taxon>Actinomycetota</taxon>
        <taxon>Actinomycetes</taxon>
        <taxon>Micrococcales</taxon>
        <taxon>Microbacteriaceae</taxon>
        <taxon>Agromyces</taxon>
    </lineage>
</organism>
<evidence type="ECO:0000313" key="3">
    <source>
        <dbReference type="EMBL" id="SIN71080.1"/>
    </source>
</evidence>
<dbReference type="AlphaFoldDB" id="A0A1N6DJY8"/>